<accession>A0ACC2SVM0</accession>
<name>A0ACC2SVM0_9FUNG</name>
<sequence length="144" mass="16106">MIIQHECRVRYDLNQVFARLQRAIHDIALSRQKAVDAFTGTLNTSTSAAISPITSLFATMQKIVTPASSHTVPIIAVACFSDLSCPLRFSTSSSLAASRTLTPAFPINETIPHRLFFVDDIKIQRYDSFQLNMAWIFSLTEVRI</sequence>
<organism evidence="1 2">
    <name type="scientific">Entomophthora muscae</name>
    <dbReference type="NCBI Taxonomy" id="34485"/>
    <lineage>
        <taxon>Eukaryota</taxon>
        <taxon>Fungi</taxon>
        <taxon>Fungi incertae sedis</taxon>
        <taxon>Zoopagomycota</taxon>
        <taxon>Entomophthoromycotina</taxon>
        <taxon>Entomophthoromycetes</taxon>
        <taxon>Entomophthorales</taxon>
        <taxon>Entomophthoraceae</taxon>
        <taxon>Entomophthora</taxon>
    </lineage>
</organism>
<comment type="caution">
    <text evidence="1">The sequence shown here is derived from an EMBL/GenBank/DDBJ whole genome shotgun (WGS) entry which is preliminary data.</text>
</comment>
<dbReference type="Proteomes" id="UP001165960">
    <property type="component" value="Unassembled WGS sequence"/>
</dbReference>
<dbReference type="EMBL" id="QTSX02004295">
    <property type="protein sequence ID" value="KAJ9066328.1"/>
    <property type="molecule type" value="Genomic_DNA"/>
</dbReference>
<gene>
    <name evidence="1" type="ORF">DSO57_1010539</name>
</gene>
<reference evidence="1" key="1">
    <citation type="submission" date="2022-04" db="EMBL/GenBank/DDBJ databases">
        <title>Genome of the entomopathogenic fungus Entomophthora muscae.</title>
        <authorList>
            <person name="Elya C."/>
            <person name="Lovett B.R."/>
            <person name="Lee E."/>
            <person name="Macias A.M."/>
            <person name="Hajek A.E."/>
            <person name="De Bivort B.L."/>
            <person name="Kasson M.T."/>
            <person name="De Fine Licht H.H."/>
            <person name="Stajich J.E."/>
        </authorList>
    </citation>
    <scope>NUCLEOTIDE SEQUENCE</scope>
    <source>
        <strain evidence="1">Berkeley</strain>
    </source>
</reference>
<evidence type="ECO:0000313" key="2">
    <source>
        <dbReference type="Proteomes" id="UP001165960"/>
    </source>
</evidence>
<keyword evidence="2" id="KW-1185">Reference proteome</keyword>
<proteinExistence type="predicted"/>
<protein>
    <submittedName>
        <fullName evidence="1">Uncharacterized protein</fullName>
    </submittedName>
</protein>
<evidence type="ECO:0000313" key="1">
    <source>
        <dbReference type="EMBL" id="KAJ9066328.1"/>
    </source>
</evidence>